<keyword evidence="5" id="KW-0631">Potassium channel</keyword>
<feature type="transmembrane region" description="Helical" evidence="12">
    <location>
        <begin position="141"/>
        <end position="162"/>
    </location>
</feature>
<evidence type="ECO:0000256" key="9">
    <source>
        <dbReference type="ARBA" id="ARBA00023065"/>
    </source>
</evidence>
<organism evidence="14 15">
    <name type="scientific">Halovulum dunhuangense</name>
    <dbReference type="NCBI Taxonomy" id="1505036"/>
    <lineage>
        <taxon>Bacteria</taxon>
        <taxon>Pseudomonadati</taxon>
        <taxon>Pseudomonadota</taxon>
        <taxon>Alphaproteobacteria</taxon>
        <taxon>Rhodobacterales</taxon>
        <taxon>Paracoccaceae</taxon>
        <taxon>Halovulum</taxon>
    </lineage>
</organism>
<proteinExistence type="predicted"/>
<keyword evidence="6" id="KW-0851">Voltage-gated channel</keyword>
<evidence type="ECO:0000313" key="14">
    <source>
        <dbReference type="EMBL" id="NNU81306.1"/>
    </source>
</evidence>
<evidence type="ECO:0000256" key="11">
    <source>
        <dbReference type="ARBA" id="ARBA00023303"/>
    </source>
</evidence>
<keyword evidence="15" id="KW-1185">Reference proteome</keyword>
<feature type="transmembrane region" description="Helical" evidence="12">
    <location>
        <begin position="20"/>
        <end position="38"/>
    </location>
</feature>
<evidence type="ECO:0000256" key="12">
    <source>
        <dbReference type="SAM" id="Phobius"/>
    </source>
</evidence>
<dbReference type="GO" id="GO:0008076">
    <property type="term" value="C:voltage-gated potassium channel complex"/>
    <property type="evidence" value="ECO:0007669"/>
    <property type="project" value="InterPro"/>
</dbReference>
<dbReference type="Proteomes" id="UP000572377">
    <property type="component" value="Unassembled WGS sequence"/>
</dbReference>
<keyword evidence="10 12" id="KW-0472">Membrane</keyword>
<dbReference type="PANTHER" id="PTHR11537:SF254">
    <property type="entry name" value="POTASSIUM VOLTAGE-GATED CHANNEL PROTEIN SHAB"/>
    <property type="match status" value="1"/>
</dbReference>
<accession>A0A849L4M1</accession>
<evidence type="ECO:0000256" key="8">
    <source>
        <dbReference type="ARBA" id="ARBA00022989"/>
    </source>
</evidence>
<comment type="subcellular location">
    <subcellularLocation>
        <location evidence="1">Membrane</location>
        <topology evidence="1">Multi-pass membrane protein</topology>
    </subcellularLocation>
</comment>
<keyword evidence="7" id="KW-0630">Potassium</keyword>
<evidence type="ECO:0000256" key="4">
    <source>
        <dbReference type="ARBA" id="ARBA00022692"/>
    </source>
</evidence>
<feature type="transmembrane region" description="Helical" evidence="12">
    <location>
        <begin position="202"/>
        <end position="227"/>
    </location>
</feature>
<feature type="transmembrane region" description="Helical" evidence="12">
    <location>
        <begin position="80"/>
        <end position="101"/>
    </location>
</feature>
<dbReference type="SUPFAM" id="SSF81324">
    <property type="entry name" value="Voltage-gated potassium channels"/>
    <property type="match status" value="1"/>
</dbReference>
<evidence type="ECO:0000256" key="7">
    <source>
        <dbReference type="ARBA" id="ARBA00022958"/>
    </source>
</evidence>
<dbReference type="AlphaFoldDB" id="A0A849L4M1"/>
<name>A0A849L4M1_9RHOB</name>
<evidence type="ECO:0000256" key="1">
    <source>
        <dbReference type="ARBA" id="ARBA00004141"/>
    </source>
</evidence>
<evidence type="ECO:0000256" key="3">
    <source>
        <dbReference type="ARBA" id="ARBA00022538"/>
    </source>
</evidence>
<dbReference type="InterPro" id="IPR028325">
    <property type="entry name" value="VG_K_chnl"/>
</dbReference>
<dbReference type="PANTHER" id="PTHR11537">
    <property type="entry name" value="VOLTAGE-GATED POTASSIUM CHANNEL"/>
    <property type="match status" value="1"/>
</dbReference>
<dbReference type="InterPro" id="IPR005821">
    <property type="entry name" value="Ion_trans_dom"/>
</dbReference>
<gene>
    <name evidence="14" type="ORF">HMH01_12745</name>
</gene>
<keyword evidence="3" id="KW-0633">Potassium transport</keyword>
<dbReference type="EMBL" id="JABFBC010000002">
    <property type="protein sequence ID" value="NNU81306.1"/>
    <property type="molecule type" value="Genomic_DNA"/>
</dbReference>
<keyword evidence="2" id="KW-0813">Transport</keyword>
<evidence type="ECO:0000256" key="6">
    <source>
        <dbReference type="ARBA" id="ARBA00022882"/>
    </source>
</evidence>
<keyword evidence="9" id="KW-0406">Ion transport</keyword>
<protein>
    <submittedName>
        <fullName evidence="14">Ion transporter</fullName>
    </submittedName>
</protein>
<dbReference type="Gene3D" id="1.10.287.70">
    <property type="match status" value="1"/>
</dbReference>
<evidence type="ECO:0000259" key="13">
    <source>
        <dbReference type="Pfam" id="PF00520"/>
    </source>
</evidence>
<evidence type="ECO:0000256" key="5">
    <source>
        <dbReference type="ARBA" id="ARBA00022826"/>
    </source>
</evidence>
<keyword evidence="8 12" id="KW-1133">Transmembrane helix</keyword>
<evidence type="ECO:0000256" key="10">
    <source>
        <dbReference type="ARBA" id="ARBA00023136"/>
    </source>
</evidence>
<comment type="caution">
    <text evidence="14">The sequence shown here is derived from an EMBL/GenBank/DDBJ whole genome shotgun (WGS) entry which is preliminary data.</text>
</comment>
<feature type="domain" description="Ion transport" evidence="13">
    <location>
        <begin position="26"/>
        <end position="231"/>
    </location>
</feature>
<evidence type="ECO:0000313" key="15">
    <source>
        <dbReference type="Proteomes" id="UP000572377"/>
    </source>
</evidence>
<dbReference type="GO" id="GO:0005249">
    <property type="term" value="F:voltage-gated potassium channel activity"/>
    <property type="evidence" value="ECO:0007669"/>
    <property type="project" value="InterPro"/>
</dbReference>
<keyword evidence="11" id="KW-0407">Ion channel</keyword>
<dbReference type="RefSeq" id="WP_171326128.1">
    <property type="nucleotide sequence ID" value="NZ_JABFBC010000002.1"/>
</dbReference>
<dbReference type="Gene3D" id="1.20.120.350">
    <property type="entry name" value="Voltage-gated potassium channels. Chain C"/>
    <property type="match status" value="1"/>
</dbReference>
<dbReference type="Pfam" id="PF00520">
    <property type="entry name" value="Ion_trans"/>
    <property type="match status" value="1"/>
</dbReference>
<evidence type="ECO:0000256" key="2">
    <source>
        <dbReference type="ARBA" id="ARBA00022448"/>
    </source>
</evidence>
<feature type="transmembrane region" description="Helical" evidence="12">
    <location>
        <begin position="50"/>
        <end position="68"/>
    </location>
</feature>
<feature type="transmembrane region" description="Helical" evidence="12">
    <location>
        <begin position="174"/>
        <end position="196"/>
    </location>
</feature>
<dbReference type="PRINTS" id="PR00169">
    <property type="entry name" value="KCHANNEL"/>
</dbReference>
<dbReference type="InterPro" id="IPR027359">
    <property type="entry name" value="Volt_channel_dom_sf"/>
</dbReference>
<sequence>MRERLHRILDGIDPEWGRRYTLSMHALIVLAVASYVISTLPDLPPATGTALYRFELTVVGIFAADYALRLYAAPRRLGYVFSFWGIVDLLAFLPALLLPGAEMVAARILRLIQLARILKLMRVAHAVDNLVEVLTEIREQLVVFLVMTLFLLILASIGIYHFEHQAQPELFRSVPHAMWWAVATLSTVGYGDIYPVTAGGRIFTGLVLLIGLGVIAVPTALISAALVSKTHKSPLKKETKG</sequence>
<reference evidence="14 15" key="1">
    <citation type="submission" date="2020-05" db="EMBL/GenBank/DDBJ databases">
        <title>Gimesia benthica sp. nov., a novel planctomycete isolated from a deep-sea water sample of the Northwest Indian Ocean.</title>
        <authorList>
            <person name="Wang J."/>
            <person name="Ruan C."/>
            <person name="Song L."/>
            <person name="Zhu Y."/>
            <person name="Li A."/>
            <person name="Zheng X."/>
            <person name="Wang L."/>
            <person name="Lu Z."/>
            <person name="Huang Y."/>
            <person name="Du W."/>
            <person name="Zhou Y."/>
            <person name="Huang L."/>
            <person name="Dai X."/>
        </authorList>
    </citation>
    <scope>NUCLEOTIDE SEQUENCE [LARGE SCALE GENOMIC DNA]</scope>
    <source>
        <strain evidence="14 15">YYQ-30</strain>
    </source>
</reference>
<dbReference type="GO" id="GO:0001508">
    <property type="term" value="P:action potential"/>
    <property type="evidence" value="ECO:0007669"/>
    <property type="project" value="TreeGrafter"/>
</dbReference>
<keyword evidence="4 12" id="KW-0812">Transmembrane</keyword>